<reference evidence="2" key="1">
    <citation type="submission" date="2017-02" db="EMBL/GenBank/DDBJ databases">
        <title>Comparative genomics and description of representatives of a novel lineage of planctomycetes thriving in anoxic sediments.</title>
        <authorList>
            <person name="Spring S."/>
            <person name="Bunk B."/>
            <person name="Sproer C."/>
        </authorList>
    </citation>
    <scope>NUCLEOTIDE SEQUENCE [LARGE SCALE GENOMIC DNA]</scope>
    <source>
        <strain evidence="2">SM-Chi-D1</strain>
    </source>
</reference>
<dbReference type="Proteomes" id="UP000188181">
    <property type="component" value="Chromosome"/>
</dbReference>
<protein>
    <submittedName>
        <fullName evidence="1">Uncharacterized protein</fullName>
    </submittedName>
</protein>
<evidence type="ECO:0000313" key="2">
    <source>
        <dbReference type="Proteomes" id="UP000188181"/>
    </source>
</evidence>
<dbReference type="KEGG" id="pbas:SMSP2_01897"/>
<dbReference type="AlphaFoldDB" id="A0A1Q2MFP6"/>
<name>A0A1Q2MFP6_9BACT</name>
<dbReference type="EMBL" id="CP019646">
    <property type="protein sequence ID" value="AQQ71523.1"/>
    <property type="molecule type" value="Genomic_DNA"/>
</dbReference>
<proteinExistence type="predicted"/>
<sequence length="104" mass="11997">MVNTLSLAAAYSALAVAVFGFGGCYNNSEPEVRYYHYDHEKGRGYFTKEPSEPVDISLTPEQRAKFKEVDFAHEYSLFVQKLKQNFGSVEKIVDFYIRELNKEE</sequence>
<evidence type="ECO:0000313" key="1">
    <source>
        <dbReference type="EMBL" id="AQQ71523.1"/>
    </source>
</evidence>
<accession>A0A1Q2MFP6</accession>
<dbReference type="RefSeq" id="WP_146683690.1">
    <property type="nucleotide sequence ID" value="NZ_CP019646.1"/>
</dbReference>
<dbReference type="STRING" id="1851148.SMSP2_01897"/>
<keyword evidence="2" id="KW-1185">Reference proteome</keyword>
<gene>
    <name evidence="1" type="ORF">SMSP2_01897</name>
</gene>
<organism evidence="1 2">
    <name type="scientific">Limihaloglobus sulfuriphilus</name>
    <dbReference type="NCBI Taxonomy" id="1851148"/>
    <lineage>
        <taxon>Bacteria</taxon>
        <taxon>Pseudomonadati</taxon>
        <taxon>Planctomycetota</taxon>
        <taxon>Phycisphaerae</taxon>
        <taxon>Sedimentisphaerales</taxon>
        <taxon>Sedimentisphaeraceae</taxon>
        <taxon>Limihaloglobus</taxon>
    </lineage>
</organism>